<accession>A0A6B8M6J4</accession>
<proteinExistence type="predicted"/>
<feature type="region of interest" description="Disordered" evidence="2">
    <location>
        <begin position="400"/>
        <end position="420"/>
    </location>
</feature>
<protein>
    <recommendedName>
        <fullName evidence="5">Chromosome partitioning protein ParA</fullName>
    </recommendedName>
</protein>
<evidence type="ECO:0000256" key="2">
    <source>
        <dbReference type="SAM" id="MobiDB-lite"/>
    </source>
</evidence>
<keyword evidence="1" id="KW-0175">Coiled coil</keyword>
<feature type="coiled-coil region" evidence="1">
    <location>
        <begin position="331"/>
        <end position="390"/>
    </location>
</feature>
<feature type="coiled-coil region" evidence="1">
    <location>
        <begin position="110"/>
        <end position="172"/>
    </location>
</feature>
<feature type="compositionally biased region" description="Basic and acidic residues" evidence="2">
    <location>
        <begin position="407"/>
        <end position="420"/>
    </location>
</feature>
<sequence length="451" mass="49655">MNERLHAPVHASADTAAAFARLAQWSGRAPVESHGPAPLPEWTLDQIGAEDEAIKNRCIDLVQKIDELTQVKDCFVEISNWIGHVLSAREQTNAALVERGMMIAMVEGALTEAKEDNRTLYEGREEARAENSLLLSENERLRAIVQLNEGRIEKLEADLREAQDAGAAFHEAYEAERAQAYHLRGEVDDLQAVVAKNDALVAELQRHLAVARDEAVFAAQRGDALQASLTEAQAAWRAESEEARGAVTALEAKLQEQTARALAAEGLLSEARAALQEKSEQIRLGERQAAEMEQKILRISEHSESVAVEADALKQRLEARDGAHARLSKRARALIRVMRDLASRMEKAEQKAALAGERLNAETGRFEDQKSQLEQSIRDLAEQLEKERAAGQVTAGALEAARRQRAQQREEEPCEPREEGAKLIDLLARAEKAHLAAEAAASMQAQAPIRA</sequence>
<dbReference type="Proteomes" id="UP000422569">
    <property type="component" value="Chromosome"/>
</dbReference>
<feature type="coiled-coil region" evidence="1">
    <location>
        <begin position="240"/>
        <end position="295"/>
    </location>
</feature>
<dbReference type="KEGG" id="mpar:F7D14_02370"/>
<organism evidence="3 4">
    <name type="scientific">Methylocystis parvus</name>
    <dbReference type="NCBI Taxonomy" id="134"/>
    <lineage>
        <taxon>Bacteria</taxon>
        <taxon>Pseudomonadati</taxon>
        <taxon>Pseudomonadota</taxon>
        <taxon>Alphaproteobacteria</taxon>
        <taxon>Hyphomicrobiales</taxon>
        <taxon>Methylocystaceae</taxon>
        <taxon>Methylocystis</taxon>
    </lineage>
</organism>
<evidence type="ECO:0000313" key="3">
    <source>
        <dbReference type="EMBL" id="QGM96440.1"/>
    </source>
</evidence>
<evidence type="ECO:0008006" key="5">
    <source>
        <dbReference type="Google" id="ProtNLM"/>
    </source>
</evidence>
<dbReference type="AlphaFoldDB" id="A0A6B8M6J4"/>
<dbReference type="EMBL" id="CP044331">
    <property type="protein sequence ID" value="QGM96440.1"/>
    <property type="molecule type" value="Genomic_DNA"/>
</dbReference>
<name>A0A6B8M6J4_9HYPH</name>
<keyword evidence="4" id="KW-1185">Reference proteome</keyword>
<dbReference type="RefSeq" id="WP_154419641.1">
    <property type="nucleotide sequence ID" value="NZ_CP044331.1"/>
</dbReference>
<evidence type="ECO:0000313" key="4">
    <source>
        <dbReference type="Proteomes" id="UP000422569"/>
    </source>
</evidence>
<evidence type="ECO:0000256" key="1">
    <source>
        <dbReference type="SAM" id="Coils"/>
    </source>
</evidence>
<gene>
    <name evidence="3" type="ORF">F7D14_02370</name>
</gene>
<reference evidence="3 4" key="1">
    <citation type="submission" date="2019-09" db="EMBL/GenBank/DDBJ databases">
        <title>Isolation and complete genome sequencing of Methylocystis species.</title>
        <authorList>
            <person name="Rumah B.L."/>
            <person name="Stead C.E."/>
            <person name="Stevens B.C."/>
            <person name="Minton N.P."/>
            <person name="Grosse-Honebrink A."/>
            <person name="Zhang Y."/>
        </authorList>
    </citation>
    <scope>NUCLEOTIDE SEQUENCE [LARGE SCALE GENOMIC DNA]</scope>
    <source>
        <strain evidence="3 4">BRCS2</strain>
    </source>
</reference>